<dbReference type="InterPro" id="IPR051265">
    <property type="entry name" value="HIBADH-related_NP60_sf"/>
</dbReference>
<evidence type="ECO:0000259" key="3">
    <source>
        <dbReference type="Pfam" id="PF03446"/>
    </source>
</evidence>
<sequence length="297" mass="30640">MSKISVLGLGAMGSRMAAHLIKAGHDVTVWNRTADAAKPLVAAGATQARTPREAAAGAAFVIAMLRDDGASRSVWLDPDNGALAGMAASAVAIESSTLTPGWIRELGHAIAQRGAALLEAPVSGSRVQADARQLVYFVGGDDTTLARADPVLKAMGSAVHLVGPLGSGALVKLSTNALLGVQVTVLAELIGMLRRSGADAGRTLQAIAGTAVWSPVAHYLVSSMLAGDFRTQFPVDLIEKDFTYTIEAAGSAEDVPMIAAARTVFRKAIDAGLGAQNMTAVVTLVAPHNDEPSRQER</sequence>
<dbReference type="PROSITE" id="PS00895">
    <property type="entry name" value="3_HYDROXYISOBUT_DH"/>
    <property type="match status" value="1"/>
</dbReference>
<keyword evidence="1" id="KW-0560">Oxidoreductase</keyword>
<dbReference type="InterPro" id="IPR006115">
    <property type="entry name" value="6PGDH_NADP-bd"/>
</dbReference>
<keyword evidence="2" id="KW-0520">NAD</keyword>
<evidence type="ECO:0000313" key="5">
    <source>
        <dbReference type="EMBL" id="MBM7124140.1"/>
    </source>
</evidence>
<dbReference type="SUPFAM" id="SSF48179">
    <property type="entry name" value="6-phosphogluconate dehydrogenase C-terminal domain-like"/>
    <property type="match status" value="1"/>
</dbReference>
<dbReference type="Gene3D" id="3.40.50.720">
    <property type="entry name" value="NAD(P)-binding Rossmann-like Domain"/>
    <property type="match status" value="1"/>
</dbReference>
<protein>
    <submittedName>
        <fullName evidence="5">NAD(P)-dependent oxidoreductase</fullName>
    </submittedName>
</protein>
<feature type="domain" description="3-hydroxyisobutyrate dehydrogenase-like NAD-binding" evidence="4">
    <location>
        <begin position="166"/>
        <end position="284"/>
    </location>
</feature>
<dbReference type="InterPro" id="IPR036291">
    <property type="entry name" value="NAD(P)-bd_dom_sf"/>
</dbReference>
<accession>A0ABS2JYQ5</accession>
<dbReference type="InterPro" id="IPR029154">
    <property type="entry name" value="HIBADH-like_NADP-bd"/>
</dbReference>
<dbReference type="PANTHER" id="PTHR43580:SF2">
    <property type="entry name" value="CYTOKINE-LIKE NUCLEAR FACTOR N-PAC"/>
    <property type="match status" value="1"/>
</dbReference>
<dbReference type="EMBL" id="JADIKE010000024">
    <property type="protein sequence ID" value="MBM7124140.1"/>
    <property type="molecule type" value="Genomic_DNA"/>
</dbReference>
<evidence type="ECO:0000256" key="1">
    <source>
        <dbReference type="ARBA" id="ARBA00023002"/>
    </source>
</evidence>
<dbReference type="RefSeq" id="WP_275577095.1">
    <property type="nucleotide sequence ID" value="NZ_BSNR01000006.1"/>
</dbReference>
<dbReference type="SUPFAM" id="SSF51735">
    <property type="entry name" value="NAD(P)-binding Rossmann-fold domains"/>
    <property type="match status" value="1"/>
</dbReference>
<keyword evidence="6" id="KW-1185">Reference proteome</keyword>
<dbReference type="Pfam" id="PF14833">
    <property type="entry name" value="NAD_binding_11"/>
    <property type="match status" value="1"/>
</dbReference>
<organism evidence="5 6">
    <name type="scientific">Dyella flava</name>
    <dbReference type="NCBI Taxonomy" id="1920170"/>
    <lineage>
        <taxon>Bacteria</taxon>
        <taxon>Pseudomonadati</taxon>
        <taxon>Pseudomonadota</taxon>
        <taxon>Gammaproteobacteria</taxon>
        <taxon>Lysobacterales</taxon>
        <taxon>Rhodanobacteraceae</taxon>
        <taxon>Dyella</taxon>
    </lineage>
</organism>
<dbReference type="InterPro" id="IPR008927">
    <property type="entry name" value="6-PGluconate_DH-like_C_sf"/>
</dbReference>
<dbReference type="Proteomes" id="UP001430149">
    <property type="component" value="Unassembled WGS sequence"/>
</dbReference>
<dbReference type="Pfam" id="PF03446">
    <property type="entry name" value="NAD_binding_2"/>
    <property type="match status" value="1"/>
</dbReference>
<evidence type="ECO:0000313" key="6">
    <source>
        <dbReference type="Proteomes" id="UP001430149"/>
    </source>
</evidence>
<dbReference type="PANTHER" id="PTHR43580">
    <property type="entry name" value="OXIDOREDUCTASE GLYR1-RELATED"/>
    <property type="match status" value="1"/>
</dbReference>
<name>A0ABS2JYQ5_9GAMM</name>
<evidence type="ECO:0000256" key="2">
    <source>
        <dbReference type="ARBA" id="ARBA00023027"/>
    </source>
</evidence>
<dbReference type="Gene3D" id="1.10.1040.10">
    <property type="entry name" value="N-(1-d-carboxylethyl)-l-norvaline Dehydrogenase, domain 2"/>
    <property type="match status" value="1"/>
</dbReference>
<reference evidence="5" key="1">
    <citation type="submission" date="2020-10" db="EMBL/GenBank/DDBJ databases">
        <title>Phylogeny of dyella-like bacteria.</title>
        <authorList>
            <person name="Fu J."/>
        </authorList>
    </citation>
    <scope>NUCLEOTIDE SEQUENCE</scope>
    <source>
        <strain evidence="5">DHOC52</strain>
    </source>
</reference>
<dbReference type="PIRSF" id="PIRSF000103">
    <property type="entry name" value="HIBADH"/>
    <property type="match status" value="1"/>
</dbReference>
<proteinExistence type="predicted"/>
<feature type="domain" description="6-phosphogluconate dehydrogenase NADP-binding" evidence="3">
    <location>
        <begin position="3"/>
        <end position="163"/>
    </location>
</feature>
<evidence type="ECO:0000259" key="4">
    <source>
        <dbReference type="Pfam" id="PF14833"/>
    </source>
</evidence>
<dbReference type="InterPro" id="IPR002204">
    <property type="entry name" value="3-OH-isobutyrate_DH-rel_CS"/>
</dbReference>
<dbReference type="InterPro" id="IPR013328">
    <property type="entry name" value="6PGD_dom2"/>
</dbReference>
<comment type="caution">
    <text evidence="5">The sequence shown here is derived from an EMBL/GenBank/DDBJ whole genome shotgun (WGS) entry which is preliminary data.</text>
</comment>
<dbReference type="InterPro" id="IPR015815">
    <property type="entry name" value="HIBADH-related"/>
</dbReference>
<gene>
    <name evidence="5" type="ORF">ISP19_02005</name>
</gene>